<dbReference type="InterPro" id="IPR000713">
    <property type="entry name" value="Mur_ligase_N"/>
</dbReference>
<keyword evidence="8" id="KW-0961">Cell wall biogenesis/degradation</keyword>
<evidence type="ECO:0000259" key="9">
    <source>
        <dbReference type="Pfam" id="PF01225"/>
    </source>
</evidence>
<keyword evidence="3" id="KW-0547">Nucleotide-binding</keyword>
<dbReference type="SUPFAM" id="SSF53244">
    <property type="entry name" value="MurD-like peptide ligases, peptide-binding domain"/>
    <property type="match status" value="1"/>
</dbReference>
<name>A0A437H1J5_9SPHN</name>
<keyword evidence="5" id="KW-0133">Cell shape</keyword>
<dbReference type="Proteomes" id="UP000283003">
    <property type="component" value="Unassembled WGS sequence"/>
</dbReference>
<dbReference type="SUPFAM" id="SSF53623">
    <property type="entry name" value="MurD-like peptide ligases, catalytic domain"/>
    <property type="match status" value="1"/>
</dbReference>
<dbReference type="SUPFAM" id="SSF51984">
    <property type="entry name" value="MurCD N-terminal domain"/>
    <property type="match status" value="1"/>
</dbReference>
<dbReference type="Gene3D" id="3.40.1190.10">
    <property type="entry name" value="Mur-like, catalytic domain"/>
    <property type="match status" value="1"/>
</dbReference>
<dbReference type="EMBL" id="RXOL01000001">
    <property type="protein sequence ID" value="RVQ69500.1"/>
    <property type="molecule type" value="Genomic_DNA"/>
</dbReference>
<keyword evidence="6" id="KW-0573">Peptidoglycan synthesis</keyword>
<dbReference type="InterPro" id="IPR036615">
    <property type="entry name" value="Mur_ligase_C_dom_sf"/>
</dbReference>
<evidence type="ECO:0000256" key="8">
    <source>
        <dbReference type="ARBA" id="ARBA00023316"/>
    </source>
</evidence>
<dbReference type="Pfam" id="PF02875">
    <property type="entry name" value="Mur_ligase_C"/>
    <property type="match status" value="1"/>
</dbReference>
<evidence type="ECO:0000313" key="13">
    <source>
        <dbReference type="Proteomes" id="UP000283003"/>
    </source>
</evidence>
<evidence type="ECO:0000259" key="10">
    <source>
        <dbReference type="Pfam" id="PF02875"/>
    </source>
</evidence>
<dbReference type="Pfam" id="PF01225">
    <property type="entry name" value="Mur_ligase"/>
    <property type="match status" value="1"/>
</dbReference>
<reference evidence="12 13" key="1">
    <citation type="submission" date="2018-12" db="EMBL/GenBank/DDBJ databases">
        <title>Croceicoccus ponticola sp. nov., a lipolytic bacterium isolated from seawater.</title>
        <authorList>
            <person name="Yoon J.-H."/>
        </authorList>
    </citation>
    <scope>NUCLEOTIDE SEQUENCE [LARGE SCALE GENOMIC DNA]</scope>
    <source>
        <strain evidence="12 13">GM-16</strain>
    </source>
</reference>
<keyword evidence="13" id="KW-1185">Reference proteome</keyword>
<dbReference type="RefSeq" id="WP_127611690.1">
    <property type="nucleotide sequence ID" value="NZ_RXOL01000001.1"/>
</dbReference>
<evidence type="ECO:0000256" key="5">
    <source>
        <dbReference type="ARBA" id="ARBA00022960"/>
    </source>
</evidence>
<keyword evidence="2" id="KW-0132">Cell division</keyword>
<accession>A0A437H1J5</accession>
<evidence type="ECO:0000256" key="1">
    <source>
        <dbReference type="ARBA" id="ARBA00022598"/>
    </source>
</evidence>
<organism evidence="12 13">
    <name type="scientific">Croceicoccus ponticola</name>
    <dbReference type="NCBI Taxonomy" id="2217664"/>
    <lineage>
        <taxon>Bacteria</taxon>
        <taxon>Pseudomonadati</taxon>
        <taxon>Pseudomonadota</taxon>
        <taxon>Alphaproteobacteria</taxon>
        <taxon>Sphingomonadales</taxon>
        <taxon>Erythrobacteraceae</taxon>
        <taxon>Croceicoccus</taxon>
    </lineage>
</organism>
<dbReference type="Pfam" id="PF08245">
    <property type="entry name" value="Mur_ligase_M"/>
    <property type="match status" value="1"/>
</dbReference>
<dbReference type="InterPro" id="IPR050061">
    <property type="entry name" value="MurCDEF_pg_biosynth"/>
</dbReference>
<feature type="domain" description="Mur ligase N-terminal catalytic" evidence="9">
    <location>
        <begin position="24"/>
        <end position="123"/>
    </location>
</feature>
<dbReference type="GO" id="GO:0005524">
    <property type="term" value="F:ATP binding"/>
    <property type="evidence" value="ECO:0007669"/>
    <property type="project" value="UniProtKB-KW"/>
</dbReference>
<keyword evidence="4" id="KW-0067">ATP-binding</keyword>
<comment type="caution">
    <text evidence="12">The sequence shown here is derived from an EMBL/GenBank/DDBJ whole genome shotgun (WGS) entry which is preliminary data.</text>
</comment>
<dbReference type="InterPro" id="IPR013221">
    <property type="entry name" value="Mur_ligase_cen"/>
</dbReference>
<feature type="domain" description="Mur ligase C-terminal" evidence="10">
    <location>
        <begin position="333"/>
        <end position="466"/>
    </location>
</feature>
<feature type="domain" description="Mur ligase central" evidence="11">
    <location>
        <begin position="130"/>
        <end position="309"/>
    </location>
</feature>
<dbReference type="Gene3D" id="3.90.190.20">
    <property type="entry name" value="Mur ligase, C-terminal domain"/>
    <property type="match status" value="1"/>
</dbReference>
<dbReference type="PANTHER" id="PTHR43445:SF3">
    <property type="entry name" value="UDP-N-ACETYLMURAMATE--L-ALANINE LIGASE"/>
    <property type="match status" value="1"/>
</dbReference>
<evidence type="ECO:0000256" key="2">
    <source>
        <dbReference type="ARBA" id="ARBA00022618"/>
    </source>
</evidence>
<dbReference type="GO" id="GO:0008360">
    <property type="term" value="P:regulation of cell shape"/>
    <property type="evidence" value="ECO:0007669"/>
    <property type="project" value="UniProtKB-KW"/>
</dbReference>
<dbReference type="GO" id="GO:0051301">
    <property type="term" value="P:cell division"/>
    <property type="evidence" value="ECO:0007669"/>
    <property type="project" value="UniProtKB-KW"/>
</dbReference>
<proteinExistence type="predicted"/>
<dbReference type="GO" id="GO:0016881">
    <property type="term" value="F:acid-amino acid ligase activity"/>
    <property type="evidence" value="ECO:0007669"/>
    <property type="project" value="InterPro"/>
</dbReference>
<keyword evidence="7" id="KW-0131">Cell cycle</keyword>
<dbReference type="Gene3D" id="3.40.50.720">
    <property type="entry name" value="NAD(P)-binding Rossmann-like Domain"/>
    <property type="match status" value="1"/>
</dbReference>
<gene>
    <name evidence="12" type="ORF">EKN06_04850</name>
</gene>
<dbReference type="OrthoDB" id="9804126at2"/>
<evidence type="ECO:0000259" key="11">
    <source>
        <dbReference type="Pfam" id="PF08245"/>
    </source>
</evidence>
<evidence type="ECO:0000256" key="6">
    <source>
        <dbReference type="ARBA" id="ARBA00022984"/>
    </source>
</evidence>
<keyword evidence="1 12" id="KW-0436">Ligase</keyword>
<dbReference type="InterPro" id="IPR004101">
    <property type="entry name" value="Mur_ligase_C"/>
</dbReference>
<protein>
    <submittedName>
        <fullName evidence="12">UDP-N-acetylmuramate--alanine ligase</fullName>
    </submittedName>
</protein>
<evidence type="ECO:0000256" key="3">
    <source>
        <dbReference type="ARBA" id="ARBA00022741"/>
    </source>
</evidence>
<evidence type="ECO:0000313" key="12">
    <source>
        <dbReference type="EMBL" id="RVQ69500.1"/>
    </source>
</evidence>
<dbReference type="AlphaFoldDB" id="A0A437H1J5"/>
<dbReference type="PANTHER" id="PTHR43445">
    <property type="entry name" value="UDP-N-ACETYLMURAMATE--L-ALANINE LIGASE-RELATED"/>
    <property type="match status" value="1"/>
</dbReference>
<sequence>MTDAPFSDPNLTTSPQIKGRAFFFCGIGGSGMLPLACILRARGAIVAGSDRSRDQGRTPEKFAWLETQGITLFPQDGTGITSADQVLVASAAIEDTVPEVARANELGCLRASRAELLSALFNAAPTSIAIGGTSGKSTVTGMTGWIMDRAGTDPTIMNGAVMKNFVAPDVPFASARAGRGGVFVSEVDESDGSIELYRPGVSVLLNVTLDHKSMDELRGLFGDFLAAGGVAAINADDPEALALLPHAQRALTFGIDQERAQIGIVPGSIGDGPVRQAATVIDRHDGGEYPLVLNVPGRHNLSNALAAIAGAVAAGVPVGDAVAALHSFAGLARRFDIVGTSPSGVTVIDDFGHNPDKVRATLRTLRAHPGRVIAFFQPHGFGPLKQMGRELAQVFAEELAPDDRVILCDPVYFGGTTDKSVGSAELAAWIEGAGGHAEHIPSREECGTRIKQMAQAGDRVAIMGARDDTLSEFARRVLASLD</sequence>
<dbReference type="GO" id="GO:0009252">
    <property type="term" value="P:peptidoglycan biosynthetic process"/>
    <property type="evidence" value="ECO:0007669"/>
    <property type="project" value="UniProtKB-KW"/>
</dbReference>
<dbReference type="GO" id="GO:0071555">
    <property type="term" value="P:cell wall organization"/>
    <property type="evidence" value="ECO:0007669"/>
    <property type="project" value="UniProtKB-KW"/>
</dbReference>
<evidence type="ECO:0000256" key="7">
    <source>
        <dbReference type="ARBA" id="ARBA00023306"/>
    </source>
</evidence>
<dbReference type="InterPro" id="IPR036565">
    <property type="entry name" value="Mur-like_cat_sf"/>
</dbReference>
<evidence type="ECO:0000256" key="4">
    <source>
        <dbReference type="ARBA" id="ARBA00022840"/>
    </source>
</evidence>